<dbReference type="EMBL" id="HBUF01329624">
    <property type="protein sequence ID" value="CAG6696640.1"/>
    <property type="molecule type" value="Transcribed_RNA"/>
</dbReference>
<protein>
    <submittedName>
        <fullName evidence="2">Uncharacterized protein</fullName>
    </submittedName>
</protein>
<dbReference type="EMBL" id="HBUF01021816">
    <property type="protein sequence ID" value="CAG6611463.1"/>
    <property type="molecule type" value="Transcribed_RNA"/>
</dbReference>
<dbReference type="EMBL" id="HBUF01409362">
    <property type="protein sequence ID" value="CAG6738734.1"/>
    <property type="molecule type" value="Transcribed_RNA"/>
</dbReference>
<proteinExistence type="predicted"/>
<evidence type="ECO:0000313" key="2">
    <source>
        <dbReference type="EMBL" id="CAG6738732.1"/>
    </source>
</evidence>
<dbReference type="AlphaFoldDB" id="A0A8D9E335"/>
<accession>A0A8D9E335</accession>
<dbReference type="EMBL" id="HBUF01585513">
    <property type="protein sequence ID" value="CAG6771655.1"/>
    <property type="molecule type" value="Transcribed_RNA"/>
</dbReference>
<dbReference type="EMBL" id="HBUF01021815">
    <property type="protein sequence ID" value="CAG6611461.1"/>
    <property type="molecule type" value="Transcribed_RNA"/>
</dbReference>
<dbReference type="EMBL" id="HBUF01585515">
    <property type="protein sequence ID" value="CAG6771659.1"/>
    <property type="molecule type" value="Transcribed_RNA"/>
</dbReference>
<feature type="region of interest" description="Disordered" evidence="1">
    <location>
        <begin position="85"/>
        <end position="117"/>
    </location>
</feature>
<dbReference type="EMBL" id="HBUF01021817">
    <property type="protein sequence ID" value="CAG6611465.1"/>
    <property type="molecule type" value="Transcribed_RNA"/>
</dbReference>
<dbReference type="EMBL" id="HBUF01329623">
    <property type="protein sequence ID" value="CAG6696638.1"/>
    <property type="molecule type" value="Transcribed_RNA"/>
</dbReference>
<sequence length="117" mass="12820">MAVSSSGIISTYIPRVVHNSSAPDVPLPQSQYVYLRCEQSILCGQLVCFVLDTGCHHDLYVLPDLQGGRQAGACVVQESSSCRSAQQTSPDQWDHRVSSGPAGHFSGDRRRHYAPYQ</sequence>
<dbReference type="EMBL" id="HBUF01409361">
    <property type="protein sequence ID" value="CAG6738732.1"/>
    <property type="molecule type" value="Transcribed_RNA"/>
</dbReference>
<dbReference type="EMBL" id="HBUF01585516">
    <property type="protein sequence ID" value="CAG6771661.1"/>
    <property type="molecule type" value="Transcribed_RNA"/>
</dbReference>
<reference evidence="2" key="1">
    <citation type="submission" date="2021-05" db="EMBL/GenBank/DDBJ databases">
        <authorList>
            <person name="Alioto T."/>
            <person name="Alioto T."/>
            <person name="Gomez Garrido J."/>
        </authorList>
    </citation>
    <scope>NUCLEOTIDE SEQUENCE</scope>
</reference>
<evidence type="ECO:0000256" key="1">
    <source>
        <dbReference type="SAM" id="MobiDB-lite"/>
    </source>
</evidence>
<dbReference type="EMBL" id="HBUF01585514">
    <property type="protein sequence ID" value="CAG6771657.1"/>
    <property type="molecule type" value="Transcribed_RNA"/>
</dbReference>
<organism evidence="2">
    <name type="scientific">Cacopsylla melanoneura</name>
    <dbReference type="NCBI Taxonomy" id="428564"/>
    <lineage>
        <taxon>Eukaryota</taxon>
        <taxon>Metazoa</taxon>
        <taxon>Ecdysozoa</taxon>
        <taxon>Arthropoda</taxon>
        <taxon>Hexapoda</taxon>
        <taxon>Insecta</taxon>
        <taxon>Pterygota</taxon>
        <taxon>Neoptera</taxon>
        <taxon>Paraneoptera</taxon>
        <taxon>Hemiptera</taxon>
        <taxon>Sternorrhyncha</taxon>
        <taxon>Psylloidea</taxon>
        <taxon>Psyllidae</taxon>
        <taxon>Psyllinae</taxon>
        <taxon>Cacopsylla</taxon>
    </lineage>
</organism>
<dbReference type="EMBL" id="HBUF01329625">
    <property type="protein sequence ID" value="CAG6696642.1"/>
    <property type="molecule type" value="Transcribed_RNA"/>
</dbReference>
<name>A0A8D9E335_9HEMI</name>